<feature type="compositionally biased region" description="Low complexity" evidence="1">
    <location>
        <begin position="59"/>
        <end position="70"/>
    </location>
</feature>
<evidence type="ECO:0000256" key="1">
    <source>
        <dbReference type="SAM" id="MobiDB-lite"/>
    </source>
</evidence>
<evidence type="ECO:0000313" key="2">
    <source>
        <dbReference type="EMBL" id="KUG56310.1"/>
    </source>
</evidence>
<dbReference type="AlphaFoldDB" id="A0A0W8I9R9"/>
<evidence type="ECO:0000313" key="3">
    <source>
        <dbReference type="Proteomes" id="UP000053512"/>
    </source>
</evidence>
<protein>
    <recommendedName>
        <fullName evidence="4">GIY-YIG domain-containing protein</fullName>
    </recommendedName>
</protein>
<sequence length="239" mass="26727">MWGVQRHGKLVRLTVLRGQFESGHVPPSSIDSLNEGPPAGLEVEDLLLDEDLDQDAPDPADVKPAPAPAEDSTEDPGLITSFGMFWRRDQVDWGNRNRILGHKAGNETEVDFAGEIGVYLLHDGARTVYVGRVSKPRMGQRLFEHTKDQLSGRWDRFSWFGLRPVLNRGVLGEPAATFGTDLVVATMEAILIEGLEPPQNRRQGDSMMGQEYQQTVDEQLQERHAMATMLRVFQGRHDS</sequence>
<organism evidence="2 3">
    <name type="scientific">Kocuria rosea subsp. polaris</name>
    <dbReference type="NCBI Taxonomy" id="136273"/>
    <lineage>
        <taxon>Bacteria</taxon>
        <taxon>Bacillati</taxon>
        <taxon>Actinomycetota</taxon>
        <taxon>Actinomycetes</taxon>
        <taxon>Micrococcales</taxon>
        <taxon>Micrococcaceae</taxon>
        <taxon>Kocuria</taxon>
    </lineage>
</organism>
<reference evidence="3" key="1">
    <citation type="submission" date="2015-12" db="EMBL/GenBank/DDBJ databases">
        <authorList>
            <person name="Nair G.R."/>
            <person name="Kaur G."/>
            <person name="Mayilraj S."/>
        </authorList>
    </citation>
    <scope>NUCLEOTIDE SEQUENCE [LARGE SCALE GENOMIC DNA]</scope>
    <source>
        <strain evidence="3">CD08_4</strain>
    </source>
</reference>
<evidence type="ECO:0008006" key="4">
    <source>
        <dbReference type="Google" id="ProtNLM"/>
    </source>
</evidence>
<gene>
    <name evidence="2" type="ORF">AVL61_16820</name>
</gene>
<proteinExistence type="predicted"/>
<accession>A0A0W8I9R9</accession>
<feature type="region of interest" description="Disordered" evidence="1">
    <location>
        <begin position="53"/>
        <end position="75"/>
    </location>
</feature>
<comment type="caution">
    <text evidence="2">The sequence shown here is derived from an EMBL/GenBank/DDBJ whole genome shotgun (WGS) entry which is preliminary data.</text>
</comment>
<name>A0A0W8I9R9_KOCRO</name>
<dbReference type="Proteomes" id="UP000053512">
    <property type="component" value="Unassembled WGS sequence"/>
</dbReference>
<dbReference type="EMBL" id="LQBK01000026">
    <property type="protein sequence ID" value="KUG56310.1"/>
    <property type="molecule type" value="Genomic_DNA"/>
</dbReference>